<evidence type="ECO:0000256" key="10">
    <source>
        <dbReference type="SAM" id="MobiDB-lite"/>
    </source>
</evidence>
<dbReference type="InterPro" id="IPR040111">
    <property type="entry name" value="ODAD4"/>
</dbReference>
<keyword evidence="2" id="KW-0963">Cytoplasm</keyword>
<protein>
    <recommendedName>
        <fullName evidence="7">Outer dynein arm-docking complex subunit 4</fullName>
    </recommendedName>
    <alternativeName>
        <fullName evidence="8">Tetratricopeptide repeat protein 25</fullName>
    </alternativeName>
</protein>
<dbReference type="PROSITE" id="PS50005">
    <property type="entry name" value="TPR"/>
    <property type="match status" value="1"/>
</dbReference>
<evidence type="ECO:0000256" key="7">
    <source>
        <dbReference type="ARBA" id="ARBA00034139"/>
    </source>
</evidence>
<sequence>METRRVSAYGILDINRDAEVLNRYVLTDIDEQDKEPIEGDQKCPLKAIAQQKSESYGIIKSATAKKGKDDKRVDFETSKSEIITQSPDQKEPEKIEAIKDEGVDLTPTKTTIEKTDDAKKVKKKIDPKRIKDELKKKRKKRKRPKPEELYTDKDRAAAVNMGNKDIKQSLRIKRRQDRTKNLQMPEEAEPTTFLGLANFEMSKGEAEIALIFLNKALELNPTDKNCLVARSRCYLLLGQPENGLKDAESALTVDKNFMKGIYQKAESLYYLGDFEHSLMYHHRGLRIRPDFEGFQLGVQKAQKAIENAIGGVTTENKRSSTLSLLTKSSSKSRVKGTATTTSKTSSMKNTPEPKLEKESSKSTQRNTPIMRPMTVNKNNNSKLLRELRADKEYLDNLLNHPDLKCKNKEDDSVVVGYIKDAIDFLNTRQEFWRQQLPSKYQT</sequence>
<accession>A0AAN7PWH6</accession>
<comment type="caution">
    <text evidence="11">The sequence shown here is derived from an EMBL/GenBank/DDBJ whole genome shotgun (WGS) entry which is preliminary data.</text>
</comment>
<evidence type="ECO:0000256" key="8">
    <source>
        <dbReference type="ARBA" id="ARBA00034143"/>
    </source>
</evidence>
<evidence type="ECO:0000256" key="6">
    <source>
        <dbReference type="ARBA" id="ARBA00023273"/>
    </source>
</evidence>
<dbReference type="Gene3D" id="1.25.40.10">
    <property type="entry name" value="Tetratricopeptide repeat domain"/>
    <property type="match status" value="1"/>
</dbReference>
<keyword evidence="3" id="KW-0677">Repeat</keyword>
<feature type="compositionally biased region" description="Low complexity" evidence="10">
    <location>
        <begin position="319"/>
        <end position="350"/>
    </location>
</feature>
<dbReference type="PANTHER" id="PTHR23040">
    <property type="match status" value="1"/>
</dbReference>
<comment type="subcellular location">
    <subcellularLocation>
        <location evidence="1">Cytoplasm</location>
        <location evidence="1">Cytoskeleton</location>
        <location evidence="1">Cilium axoneme</location>
    </subcellularLocation>
</comment>
<evidence type="ECO:0000256" key="5">
    <source>
        <dbReference type="ARBA" id="ARBA00023212"/>
    </source>
</evidence>
<keyword evidence="6" id="KW-0966">Cell projection</keyword>
<evidence type="ECO:0000256" key="4">
    <source>
        <dbReference type="ARBA" id="ARBA00022803"/>
    </source>
</evidence>
<reference evidence="12" key="1">
    <citation type="submission" date="2023-01" db="EMBL/GenBank/DDBJ databases">
        <title>Key to firefly adult light organ development and bioluminescence: homeobox transcription factors regulate luciferase expression and transportation to peroxisome.</title>
        <authorList>
            <person name="Fu X."/>
        </authorList>
    </citation>
    <scope>NUCLEOTIDE SEQUENCE [LARGE SCALE GENOMIC DNA]</scope>
</reference>
<organism evidence="11 12">
    <name type="scientific">Aquatica leii</name>
    <dbReference type="NCBI Taxonomy" id="1421715"/>
    <lineage>
        <taxon>Eukaryota</taxon>
        <taxon>Metazoa</taxon>
        <taxon>Ecdysozoa</taxon>
        <taxon>Arthropoda</taxon>
        <taxon>Hexapoda</taxon>
        <taxon>Insecta</taxon>
        <taxon>Pterygota</taxon>
        <taxon>Neoptera</taxon>
        <taxon>Endopterygota</taxon>
        <taxon>Coleoptera</taxon>
        <taxon>Polyphaga</taxon>
        <taxon>Elateriformia</taxon>
        <taxon>Elateroidea</taxon>
        <taxon>Lampyridae</taxon>
        <taxon>Luciolinae</taxon>
        <taxon>Aquatica</taxon>
    </lineage>
</organism>
<keyword evidence="5" id="KW-0206">Cytoskeleton</keyword>
<evidence type="ECO:0000313" key="12">
    <source>
        <dbReference type="Proteomes" id="UP001353858"/>
    </source>
</evidence>
<dbReference type="AlphaFoldDB" id="A0AAN7PWH6"/>
<evidence type="ECO:0000256" key="9">
    <source>
        <dbReference type="PROSITE-ProRule" id="PRU00339"/>
    </source>
</evidence>
<keyword evidence="4 9" id="KW-0802">TPR repeat</keyword>
<dbReference type="SMART" id="SM00028">
    <property type="entry name" value="TPR"/>
    <property type="match status" value="3"/>
</dbReference>
<feature type="region of interest" description="Disordered" evidence="10">
    <location>
        <begin position="319"/>
        <end position="380"/>
    </location>
</feature>
<dbReference type="EMBL" id="JARPUR010000003">
    <property type="protein sequence ID" value="KAK4879424.1"/>
    <property type="molecule type" value="Genomic_DNA"/>
</dbReference>
<evidence type="ECO:0000256" key="1">
    <source>
        <dbReference type="ARBA" id="ARBA00004430"/>
    </source>
</evidence>
<dbReference type="GO" id="GO:0005930">
    <property type="term" value="C:axoneme"/>
    <property type="evidence" value="ECO:0007669"/>
    <property type="project" value="UniProtKB-SubCell"/>
</dbReference>
<evidence type="ECO:0000313" key="11">
    <source>
        <dbReference type="EMBL" id="KAK4879424.1"/>
    </source>
</evidence>
<dbReference type="SUPFAM" id="SSF48452">
    <property type="entry name" value="TPR-like"/>
    <property type="match status" value="1"/>
</dbReference>
<dbReference type="InterPro" id="IPR019734">
    <property type="entry name" value="TPR_rpt"/>
</dbReference>
<dbReference type="PANTHER" id="PTHR23040:SF1">
    <property type="entry name" value="OUTER DYNEIN ARM-DOCKING COMPLEX SUBUNIT 4"/>
    <property type="match status" value="1"/>
</dbReference>
<name>A0AAN7PWH6_9COLE</name>
<keyword evidence="12" id="KW-1185">Reference proteome</keyword>
<evidence type="ECO:0000256" key="3">
    <source>
        <dbReference type="ARBA" id="ARBA00022737"/>
    </source>
</evidence>
<dbReference type="Proteomes" id="UP001353858">
    <property type="component" value="Unassembled WGS sequence"/>
</dbReference>
<gene>
    <name evidence="11" type="ORF">RN001_007570</name>
</gene>
<dbReference type="InterPro" id="IPR011990">
    <property type="entry name" value="TPR-like_helical_dom_sf"/>
</dbReference>
<proteinExistence type="predicted"/>
<feature type="repeat" description="TPR" evidence="9">
    <location>
        <begin position="190"/>
        <end position="223"/>
    </location>
</feature>
<feature type="compositionally biased region" description="Basic and acidic residues" evidence="10">
    <location>
        <begin position="351"/>
        <end position="360"/>
    </location>
</feature>
<evidence type="ECO:0000256" key="2">
    <source>
        <dbReference type="ARBA" id="ARBA00022490"/>
    </source>
</evidence>
<feature type="region of interest" description="Disordered" evidence="10">
    <location>
        <begin position="114"/>
        <end position="150"/>
    </location>
</feature>